<reference evidence="2" key="1">
    <citation type="submission" date="2017-10" db="EMBL/GenBank/DDBJ databases">
        <title>Rapid genome shrinkage in a self-fertile nematode reveals novel sperm competition proteins.</title>
        <authorList>
            <person name="Yin D."/>
            <person name="Schwarz E.M."/>
            <person name="Thomas C.G."/>
            <person name="Felde R.L."/>
            <person name="Korf I.F."/>
            <person name="Cutter A.D."/>
            <person name="Schartner C.M."/>
            <person name="Ralston E.J."/>
            <person name="Meyer B.J."/>
            <person name="Haag E.S."/>
        </authorList>
    </citation>
    <scope>NUCLEOTIDE SEQUENCE [LARGE SCALE GENOMIC DNA]</scope>
    <source>
        <strain evidence="2">JU1422</strain>
    </source>
</reference>
<proteinExistence type="predicted"/>
<comment type="caution">
    <text evidence="1">The sequence shown here is derived from an EMBL/GenBank/DDBJ whole genome shotgun (WGS) entry which is preliminary data.</text>
</comment>
<dbReference type="AlphaFoldDB" id="A0A2G5S9T5"/>
<sequence>MVAMYYVFNTHKGPFGVEKSNSRSKGDDYQRDLAMCRGVYRCAVEHYSKLQRGGPFFHYFQNKFRSLSKLDAENCLGIYAYQHGKHVSTPIHFVLSPDQLRGIREISEWTVARLTVRNVEIDGCKELETRGNSEESVEIAEKHILRILRENGGCLLSIIIQFL</sequence>
<evidence type="ECO:0000313" key="2">
    <source>
        <dbReference type="Proteomes" id="UP000230233"/>
    </source>
</evidence>
<accession>A0A2G5S9T5</accession>
<evidence type="ECO:0000313" key="1">
    <source>
        <dbReference type="EMBL" id="PIC11828.1"/>
    </source>
</evidence>
<dbReference type="Proteomes" id="UP000230233">
    <property type="component" value="Unassembled WGS sequence"/>
</dbReference>
<keyword evidence="2" id="KW-1185">Reference proteome</keyword>
<dbReference type="EMBL" id="PDUG01000040">
    <property type="protein sequence ID" value="PIC11828.1"/>
    <property type="molecule type" value="Genomic_DNA"/>
</dbReference>
<protein>
    <submittedName>
        <fullName evidence="1">Uncharacterized protein</fullName>
    </submittedName>
</protein>
<gene>
    <name evidence="1" type="ORF">B9Z55_028822</name>
</gene>
<organism evidence="1 2">
    <name type="scientific">Caenorhabditis nigoni</name>
    <dbReference type="NCBI Taxonomy" id="1611254"/>
    <lineage>
        <taxon>Eukaryota</taxon>
        <taxon>Metazoa</taxon>
        <taxon>Ecdysozoa</taxon>
        <taxon>Nematoda</taxon>
        <taxon>Chromadorea</taxon>
        <taxon>Rhabditida</taxon>
        <taxon>Rhabditina</taxon>
        <taxon>Rhabditomorpha</taxon>
        <taxon>Rhabditoidea</taxon>
        <taxon>Rhabditidae</taxon>
        <taxon>Peloderinae</taxon>
        <taxon>Caenorhabditis</taxon>
    </lineage>
</organism>
<name>A0A2G5S9T5_9PELO</name>